<accession>A0A914NR12</accession>
<name>A0A914NR12_MELIC</name>
<organism evidence="2 3">
    <name type="scientific">Meloidogyne incognita</name>
    <name type="common">Southern root-knot nematode worm</name>
    <name type="synonym">Oxyuris incognita</name>
    <dbReference type="NCBI Taxonomy" id="6306"/>
    <lineage>
        <taxon>Eukaryota</taxon>
        <taxon>Metazoa</taxon>
        <taxon>Ecdysozoa</taxon>
        <taxon>Nematoda</taxon>
        <taxon>Chromadorea</taxon>
        <taxon>Rhabditida</taxon>
        <taxon>Tylenchina</taxon>
        <taxon>Tylenchomorpha</taxon>
        <taxon>Tylenchoidea</taxon>
        <taxon>Meloidogynidae</taxon>
        <taxon>Meloidogyninae</taxon>
        <taxon>Meloidogyne</taxon>
        <taxon>Meloidogyne incognita group</taxon>
    </lineage>
</organism>
<feature type="chain" id="PRO_5037088626" evidence="1">
    <location>
        <begin position="21"/>
        <end position="100"/>
    </location>
</feature>
<evidence type="ECO:0000313" key="2">
    <source>
        <dbReference type="Proteomes" id="UP000887563"/>
    </source>
</evidence>
<dbReference type="WBParaSite" id="Minc3s06780g40305">
    <property type="protein sequence ID" value="Minc3s06780g40305"/>
    <property type="gene ID" value="Minc3s06780g40305"/>
</dbReference>
<keyword evidence="2" id="KW-1185">Reference proteome</keyword>
<dbReference type="Proteomes" id="UP000887563">
    <property type="component" value="Unplaced"/>
</dbReference>
<evidence type="ECO:0000313" key="3">
    <source>
        <dbReference type="WBParaSite" id="Minc3s06780g40305"/>
    </source>
</evidence>
<dbReference type="AlphaFoldDB" id="A0A914NR12"/>
<protein>
    <submittedName>
        <fullName evidence="3">Uncharacterized protein</fullName>
    </submittedName>
</protein>
<keyword evidence="1" id="KW-0732">Signal</keyword>
<proteinExistence type="predicted"/>
<reference evidence="3" key="1">
    <citation type="submission" date="2022-11" db="UniProtKB">
        <authorList>
            <consortium name="WormBaseParasite"/>
        </authorList>
    </citation>
    <scope>IDENTIFICATION</scope>
</reference>
<evidence type="ECO:0000256" key="1">
    <source>
        <dbReference type="SAM" id="SignalP"/>
    </source>
</evidence>
<feature type="signal peptide" evidence="1">
    <location>
        <begin position="1"/>
        <end position="20"/>
    </location>
</feature>
<sequence length="100" mass="11866">MYLISIFLLYFYIFQNFVNSDLFTSSVDLQQLTYAEKDIPKLITNYIQLETERLEHLKRTSTSQLFGRESANSVRKSYTMYYLEQQGKSREILPGFSLQL</sequence>